<evidence type="ECO:0000313" key="2">
    <source>
        <dbReference type="EMBL" id="GGT51728.1"/>
    </source>
</evidence>
<gene>
    <name evidence="2" type="ORF">GCM10010226_31120</name>
</gene>
<dbReference type="AlphaFoldDB" id="A0A918HED8"/>
<dbReference type="RefSeq" id="WP_189711836.1">
    <property type="nucleotide sequence ID" value="NZ_BMSA01000007.1"/>
</dbReference>
<reference evidence="2" key="1">
    <citation type="journal article" date="2014" name="Int. J. Syst. Evol. Microbiol.">
        <title>Complete genome sequence of Corynebacterium casei LMG S-19264T (=DSM 44701T), isolated from a smear-ripened cheese.</title>
        <authorList>
            <consortium name="US DOE Joint Genome Institute (JGI-PGF)"/>
            <person name="Walter F."/>
            <person name="Albersmeier A."/>
            <person name="Kalinowski J."/>
            <person name="Ruckert C."/>
        </authorList>
    </citation>
    <scope>NUCLEOTIDE SEQUENCE</scope>
    <source>
        <strain evidence="2">JCM 4125</strain>
    </source>
</reference>
<evidence type="ECO:0000256" key="1">
    <source>
        <dbReference type="SAM" id="MobiDB-lite"/>
    </source>
</evidence>
<proteinExistence type="predicted"/>
<sequence>MLTLESGQAPDGSKEGGQVPEKHDSTVPHPAWHHHAQCAVHCSYEHARSASEAPRLPRWPQVLRDVTGLAAAVSPIVAALITKGW</sequence>
<feature type="region of interest" description="Disordered" evidence="1">
    <location>
        <begin position="1"/>
        <end position="29"/>
    </location>
</feature>
<keyword evidence="3" id="KW-1185">Reference proteome</keyword>
<dbReference type="Proteomes" id="UP000646776">
    <property type="component" value="Unassembled WGS sequence"/>
</dbReference>
<accession>A0A918HED8</accession>
<organism evidence="2 3">
    <name type="scientific">Streptomyces phaeofaciens</name>
    <dbReference type="NCBI Taxonomy" id="68254"/>
    <lineage>
        <taxon>Bacteria</taxon>
        <taxon>Bacillati</taxon>
        <taxon>Actinomycetota</taxon>
        <taxon>Actinomycetes</taxon>
        <taxon>Kitasatosporales</taxon>
        <taxon>Streptomycetaceae</taxon>
        <taxon>Streptomyces</taxon>
    </lineage>
</organism>
<dbReference type="EMBL" id="BMSA01000007">
    <property type="protein sequence ID" value="GGT51728.1"/>
    <property type="molecule type" value="Genomic_DNA"/>
</dbReference>
<reference evidence="2" key="2">
    <citation type="submission" date="2020-09" db="EMBL/GenBank/DDBJ databases">
        <authorList>
            <person name="Sun Q."/>
            <person name="Ohkuma M."/>
        </authorList>
    </citation>
    <scope>NUCLEOTIDE SEQUENCE</scope>
    <source>
        <strain evidence="2">JCM 4125</strain>
    </source>
</reference>
<evidence type="ECO:0000313" key="3">
    <source>
        <dbReference type="Proteomes" id="UP000646776"/>
    </source>
</evidence>
<protein>
    <submittedName>
        <fullName evidence="2">Uncharacterized protein</fullName>
    </submittedName>
</protein>
<comment type="caution">
    <text evidence="2">The sequence shown here is derived from an EMBL/GenBank/DDBJ whole genome shotgun (WGS) entry which is preliminary data.</text>
</comment>
<name>A0A918HED8_9ACTN</name>